<dbReference type="Proteomes" id="UP000229433">
    <property type="component" value="Unassembled WGS sequence"/>
</dbReference>
<evidence type="ECO:0000259" key="3">
    <source>
        <dbReference type="Pfam" id="PF18962"/>
    </source>
</evidence>
<dbReference type="EMBL" id="NQXA01000017">
    <property type="protein sequence ID" value="PHQ28253.1"/>
    <property type="molecule type" value="Genomic_DNA"/>
</dbReference>
<evidence type="ECO:0000256" key="2">
    <source>
        <dbReference type="SAM" id="SignalP"/>
    </source>
</evidence>
<dbReference type="Pfam" id="PF18962">
    <property type="entry name" value="Por_Secre_tail"/>
    <property type="match status" value="1"/>
</dbReference>
<proteinExistence type="predicted"/>
<accession>A0A2G1VNB6</accession>
<dbReference type="InterPro" id="IPR026444">
    <property type="entry name" value="Secre_tail"/>
</dbReference>
<name>A0A2G1VNB6_9FLAO</name>
<evidence type="ECO:0000256" key="1">
    <source>
        <dbReference type="ARBA" id="ARBA00022729"/>
    </source>
</evidence>
<sequence>MHNGFYLEVENRPKFVSNKLKKPKTMKTLFKTLVLFTIVLLSLNVNAADGIAVTVNDNFRVNVAYTNAIEGAQIYLEDVDGERLFSEYAGATSNDSKTLSLEELPVGKYYLIYEDDYAKSYTTISRKSDGLDIVSDESKTIFKPSYKVNEGIVLISFTNPKEVKTTTRIYDANGEIIESISNKDLIVKQALDLNSLPAGTYKIGVSIGNDYFTKAITLQ</sequence>
<feature type="chain" id="PRO_5013861277" description="Secretion system C-terminal sorting domain-containing protein" evidence="2">
    <location>
        <begin position="48"/>
        <end position="219"/>
    </location>
</feature>
<evidence type="ECO:0000313" key="4">
    <source>
        <dbReference type="EMBL" id="PHQ28253.1"/>
    </source>
</evidence>
<evidence type="ECO:0000313" key="5">
    <source>
        <dbReference type="Proteomes" id="UP000229433"/>
    </source>
</evidence>
<protein>
    <recommendedName>
        <fullName evidence="3">Secretion system C-terminal sorting domain-containing protein</fullName>
    </recommendedName>
</protein>
<organism evidence="4 5">
    <name type="scientific">Leeuwenhoekiella nanhaiensis</name>
    <dbReference type="NCBI Taxonomy" id="1655491"/>
    <lineage>
        <taxon>Bacteria</taxon>
        <taxon>Pseudomonadati</taxon>
        <taxon>Bacteroidota</taxon>
        <taxon>Flavobacteriia</taxon>
        <taxon>Flavobacteriales</taxon>
        <taxon>Flavobacteriaceae</taxon>
        <taxon>Leeuwenhoekiella</taxon>
    </lineage>
</organism>
<keyword evidence="1 2" id="KW-0732">Signal</keyword>
<feature type="signal peptide" evidence="2">
    <location>
        <begin position="1"/>
        <end position="47"/>
    </location>
</feature>
<dbReference type="AlphaFoldDB" id="A0A2G1VNB6"/>
<gene>
    <name evidence="4" type="ORF">CJ305_15990</name>
</gene>
<comment type="caution">
    <text evidence="4">The sequence shown here is derived from an EMBL/GenBank/DDBJ whole genome shotgun (WGS) entry which is preliminary data.</text>
</comment>
<keyword evidence="5" id="KW-1185">Reference proteome</keyword>
<reference evidence="4 5" key="1">
    <citation type="submission" date="2017-08" db="EMBL/GenBank/DDBJ databases">
        <title>The whole genome shortgun sequences of strain Leeuwenhoekiella nanhaiensis G18 from the South China Sea.</title>
        <authorList>
            <person name="Liu Q."/>
        </authorList>
    </citation>
    <scope>NUCLEOTIDE SEQUENCE [LARGE SCALE GENOMIC DNA]</scope>
    <source>
        <strain evidence="4 5">G18</strain>
    </source>
</reference>
<feature type="domain" description="Secretion system C-terminal sorting" evidence="3">
    <location>
        <begin position="151"/>
        <end position="214"/>
    </location>
</feature>